<dbReference type="EMBL" id="JACGWN010000006">
    <property type="protein sequence ID" value="KAL0447188.1"/>
    <property type="molecule type" value="Genomic_DNA"/>
</dbReference>
<dbReference type="CDD" id="cd01837">
    <property type="entry name" value="SGNH_plant_lipase_like"/>
    <property type="match status" value="1"/>
</dbReference>
<dbReference type="AlphaFoldDB" id="A0AAW2X0L9"/>
<reference evidence="6" key="1">
    <citation type="submission" date="2020-06" db="EMBL/GenBank/DDBJ databases">
        <authorList>
            <person name="Li T."/>
            <person name="Hu X."/>
            <person name="Zhang T."/>
            <person name="Song X."/>
            <person name="Zhang H."/>
            <person name="Dai N."/>
            <person name="Sheng W."/>
            <person name="Hou X."/>
            <person name="Wei L."/>
        </authorList>
    </citation>
    <scope>NUCLEOTIDE SEQUENCE</scope>
    <source>
        <strain evidence="6">KEN1</strain>
        <tissue evidence="6">Leaf</tissue>
    </source>
</reference>
<feature type="signal peptide" evidence="5">
    <location>
        <begin position="1"/>
        <end position="24"/>
    </location>
</feature>
<accession>A0AAW2X0L9</accession>
<dbReference type="InterPro" id="IPR035669">
    <property type="entry name" value="SGNH_plant_lipase-like"/>
</dbReference>
<dbReference type="Gene3D" id="3.40.50.1110">
    <property type="entry name" value="SGNH hydrolase"/>
    <property type="match status" value="1"/>
</dbReference>
<evidence type="ECO:0000313" key="6">
    <source>
        <dbReference type="EMBL" id="KAL0447188.1"/>
    </source>
</evidence>
<evidence type="ECO:0000256" key="1">
    <source>
        <dbReference type="ARBA" id="ARBA00008668"/>
    </source>
</evidence>
<dbReference type="Pfam" id="PF00657">
    <property type="entry name" value="Lipase_GDSL"/>
    <property type="match status" value="1"/>
</dbReference>
<dbReference type="GO" id="GO:0016788">
    <property type="term" value="F:hydrolase activity, acting on ester bonds"/>
    <property type="evidence" value="ECO:0007669"/>
    <property type="project" value="InterPro"/>
</dbReference>
<keyword evidence="4" id="KW-0325">Glycoprotein</keyword>
<dbReference type="InterPro" id="IPR036514">
    <property type="entry name" value="SGNH_hydro_sf"/>
</dbReference>
<comment type="similarity">
    <text evidence="1">Belongs to the 'GDSL' lipolytic enzyme family.</text>
</comment>
<organism evidence="6">
    <name type="scientific">Sesamum latifolium</name>
    <dbReference type="NCBI Taxonomy" id="2727402"/>
    <lineage>
        <taxon>Eukaryota</taxon>
        <taxon>Viridiplantae</taxon>
        <taxon>Streptophyta</taxon>
        <taxon>Embryophyta</taxon>
        <taxon>Tracheophyta</taxon>
        <taxon>Spermatophyta</taxon>
        <taxon>Magnoliopsida</taxon>
        <taxon>eudicotyledons</taxon>
        <taxon>Gunneridae</taxon>
        <taxon>Pentapetalae</taxon>
        <taxon>asterids</taxon>
        <taxon>lamiids</taxon>
        <taxon>Lamiales</taxon>
        <taxon>Pedaliaceae</taxon>
        <taxon>Sesamum</taxon>
    </lineage>
</organism>
<dbReference type="PANTHER" id="PTHR22835">
    <property type="entry name" value="ZINC FINGER FYVE DOMAIN CONTAINING PROTEIN"/>
    <property type="match status" value="1"/>
</dbReference>
<keyword evidence="3" id="KW-0378">Hydrolase</keyword>
<feature type="chain" id="PRO_5043464180" evidence="5">
    <location>
        <begin position="25"/>
        <end position="406"/>
    </location>
</feature>
<dbReference type="PANTHER" id="PTHR22835:SF117">
    <property type="entry name" value="GDSL-LIKE LIPASE_ACYLHYDROLASE"/>
    <property type="match status" value="1"/>
</dbReference>
<protein>
    <submittedName>
        <fullName evidence="6">GDSL esterase/lipase</fullName>
    </submittedName>
</protein>
<evidence type="ECO:0000256" key="4">
    <source>
        <dbReference type="ARBA" id="ARBA00023180"/>
    </source>
</evidence>
<evidence type="ECO:0000256" key="2">
    <source>
        <dbReference type="ARBA" id="ARBA00022729"/>
    </source>
</evidence>
<keyword evidence="2 5" id="KW-0732">Signal</keyword>
<gene>
    <name evidence="6" type="ORF">Slati_1846700</name>
</gene>
<reference evidence="6" key="2">
    <citation type="journal article" date="2024" name="Plant">
        <title>Genomic evolution and insights into agronomic trait innovations of Sesamum species.</title>
        <authorList>
            <person name="Miao H."/>
            <person name="Wang L."/>
            <person name="Qu L."/>
            <person name="Liu H."/>
            <person name="Sun Y."/>
            <person name="Le M."/>
            <person name="Wang Q."/>
            <person name="Wei S."/>
            <person name="Zheng Y."/>
            <person name="Lin W."/>
            <person name="Duan Y."/>
            <person name="Cao H."/>
            <person name="Xiong S."/>
            <person name="Wang X."/>
            <person name="Wei L."/>
            <person name="Li C."/>
            <person name="Ma Q."/>
            <person name="Ju M."/>
            <person name="Zhao R."/>
            <person name="Li G."/>
            <person name="Mu C."/>
            <person name="Tian Q."/>
            <person name="Mei H."/>
            <person name="Zhang T."/>
            <person name="Gao T."/>
            <person name="Zhang H."/>
        </authorList>
    </citation>
    <scope>NUCLEOTIDE SEQUENCE</scope>
    <source>
        <strain evidence="6">KEN1</strain>
    </source>
</reference>
<evidence type="ECO:0000256" key="3">
    <source>
        <dbReference type="ARBA" id="ARBA00022801"/>
    </source>
</evidence>
<proteinExistence type="inferred from homology"/>
<name>A0AAW2X0L9_9LAMI</name>
<dbReference type="InterPro" id="IPR001087">
    <property type="entry name" value="GDSL"/>
</dbReference>
<sequence>MEFKHLTLQALLLLEILLLNPISCFDNCGFPAIFNFGDSNSDTGGLSAAFGQAPPPNGETFFHAPAGRFCDGRLLIDLIAERLGLPHLSAFLDSIGSNFSHGANFATAGSTIRPQNTTISQSGYSPISLDVQHVQYSDFVRRSQIIREQGSFQNLLPEEGYFSRALYTFDIGQNDLTAGYKLNLSTVQVKACVPDMLDQFSRVIKLLYAQGGRSFWIHNTGPVGCLPYVMDRFSVTAAQIDKYGCSSPYNQTKGNSLTTQETAASGCNHLRRCLLSEIFPHQPSKETRQDLSSSLNPFLLRNHLRFRVVLAHFCNEMTGFENPFLVCCGHGGKYNYNRFVKCGSKRVVNGTEIVLAKSCKDPSVRISWDGTHFTEAANRWILDQIVDGSFSDPPVSLKFACNRMNS</sequence>
<evidence type="ECO:0000256" key="5">
    <source>
        <dbReference type="SAM" id="SignalP"/>
    </source>
</evidence>
<comment type="caution">
    <text evidence="6">The sequence shown here is derived from an EMBL/GenBank/DDBJ whole genome shotgun (WGS) entry which is preliminary data.</text>
</comment>